<dbReference type="Pfam" id="PF13875">
    <property type="entry name" value="DUF4202"/>
    <property type="match status" value="1"/>
</dbReference>
<keyword evidence="2" id="KW-1185">Reference proteome</keyword>
<dbReference type="PANTHER" id="PTHR41729">
    <property type="entry name" value="GLUTAMYL-TRNA SYNTHETASE"/>
    <property type="match status" value="1"/>
</dbReference>
<dbReference type="EMBL" id="FOFB01000014">
    <property type="protein sequence ID" value="SEQ70054.1"/>
    <property type="molecule type" value="Genomic_DNA"/>
</dbReference>
<dbReference type="InterPro" id="IPR025255">
    <property type="entry name" value="DUF4202"/>
</dbReference>
<dbReference type="Proteomes" id="UP000199021">
    <property type="component" value="Unassembled WGS sequence"/>
</dbReference>
<evidence type="ECO:0000313" key="2">
    <source>
        <dbReference type="Proteomes" id="UP000199021"/>
    </source>
</evidence>
<organism evidence="1 2">
    <name type="scientific">Neolewinella agarilytica</name>
    <dbReference type="NCBI Taxonomy" id="478744"/>
    <lineage>
        <taxon>Bacteria</taxon>
        <taxon>Pseudomonadati</taxon>
        <taxon>Bacteroidota</taxon>
        <taxon>Saprospiria</taxon>
        <taxon>Saprospirales</taxon>
        <taxon>Lewinellaceae</taxon>
        <taxon>Neolewinella</taxon>
    </lineage>
</organism>
<dbReference type="PANTHER" id="PTHR41729:SF1">
    <property type="entry name" value="GLUTAMYL-TRNA SYNTHETASE"/>
    <property type="match status" value="1"/>
</dbReference>
<name>A0A1H9I661_9BACT</name>
<dbReference type="OrthoDB" id="9799165at2"/>
<sequence length="197" mass="22145">MVDVSKIEQAYAVIDAANAADSRRIEVDGQLLPYEMVYGQRMTAALTHFAPAAAPPLQLAARAQHLERWVIPRSDYPMNRVGYHNWRNAQKKRHAKRAEELLLPLGFSSETLERTKFLLEKKNLKKDPDTQTLEDVICLVFLEHYAADFAADHPEEKVIDILQKTWRKMSADGQSAALKLALPAAVGELVNKALGNE</sequence>
<accession>A0A1H9I661</accession>
<reference evidence="2" key="1">
    <citation type="submission" date="2016-10" db="EMBL/GenBank/DDBJ databases">
        <authorList>
            <person name="Varghese N."/>
            <person name="Submissions S."/>
        </authorList>
    </citation>
    <scope>NUCLEOTIDE SEQUENCE [LARGE SCALE GENOMIC DNA]</scope>
    <source>
        <strain evidence="2">DSM 24740</strain>
    </source>
</reference>
<dbReference type="AlphaFoldDB" id="A0A1H9I661"/>
<proteinExistence type="predicted"/>
<dbReference type="RefSeq" id="WP_090169322.1">
    <property type="nucleotide sequence ID" value="NZ_FOFB01000014.1"/>
</dbReference>
<gene>
    <name evidence="1" type="ORF">SAMN05444359_11457</name>
</gene>
<dbReference type="STRING" id="478744.SAMN05444359_11457"/>
<dbReference type="InParanoid" id="A0A1H9I661"/>
<evidence type="ECO:0008006" key="3">
    <source>
        <dbReference type="Google" id="ProtNLM"/>
    </source>
</evidence>
<evidence type="ECO:0000313" key="1">
    <source>
        <dbReference type="EMBL" id="SEQ70054.1"/>
    </source>
</evidence>
<protein>
    <recommendedName>
        <fullName evidence="3">DUF4202 domain-containing protein</fullName>
    </recommendedName>
</protein>